<evidence type="ECO:0000256" key="4">
    <source>
        <dbReference type="ARBA" id="ARBA00022741"/>
    </source>
</evidence>
<evidence type="ECO:0000313" key="15">
    <source>
        <dbReference type="EMBL" id="HAN28962.1"/>
    </source>
</evidence>
<dbReference type="Proteomes" id="UP000259273">
    <property type="component" value="Unassembled WGS sequence"/>
</dbReference>
<comment type="function">
    <text evidence="7">Catalyzes the adenylation by ATP of the carboxyl group of the C-terminal glycine of sulfur carrier protein MoaD.</text>
</comment>
<dbReference type="InterPro" id="IPR000594">
    <property type="entry name" value="ThiF_NAD_FAD-bd"/>
</dbReference>
<dbReference type="GO" id="GO:0005829">
    <property type="term" value="C:cytosol"/>
    <property type="evidence" value="ECO:0007669"/>
    <property type="project" value="TreeGrafter"/>
</dbReference>
<dbReference type="STRING" id="1121937.GCA_000423125_02995"/>
<keyword evidence="3 15" id="KW-0808">Transferase</keyword>
<dbReference type="NCBIfam" id="NF004281">
    <property type="entry name" value="PRK05690.1"/>
    <property type="match status" value="1"/>
</dbReference>
<evidence type="ECO:0000256" key="6">
    <source>
        <dbReference type="ARBA" id="ARBA00052218"/>
    </source>
</evidence>
<dbReference type="AlphaFoldDB" id="A0A3C1KQH8"/>
<dbReference type="PANTHER" id="PTHR10953:SF240">
    <property type="entry name" value="SULFUR CARRIER PROTEIN THIS ADENYLYLTRANSFERASE"/>
    <property type="match status" value="1"/>
</dbReference>
<comment type="caution">
    <text evidence="15">The sequence shown here is derived from an EMBL/GenBank/DDBJ whole genome shotgun (WGS) entry which is preliminary data.</text>
</comment>
<evidence type="ECO:0000256" key="2">
    <source>
        <dbReference type="ARBA" id="ARBA00009919"/>
    </source>
</evidence>
<sequence length="252" mass="26331">MLTESELARYSRQILLPDFDIAGQEALGRACVLIVGLGGLGSPAALYLAAGGVGHLRLADGDTVELSNLQRQIVHDEASLGVNKARSAAQRLAALNSTTQLHVLAECLQGRALAAAIAGADLVVDASDSFATRYALNRACLEAGVPLLSAAAVRLEGQLALFDTRSGGACYRCLYPLAAAEDQRNACAESGVLGPVVGILGSLLALEAVKYLAGMQTLQDEVLMLDLRTLAQYRLRLQRRPECSDCGSGAAP</sequence>
<dbReference type="PANTHER" id="PTHR10953">
    <property type="entry name" value="UBIQUITIN-ACTIVATING ENZYME E1"/>
    <property type="match status" value="1"/>
</dbReference>
<keyword evidence="15" id="KW-0548">Nucleotidyltransferase</keyword>
<dbReference type="GO" id="GO:0008641">
    <property type="term" value="F:ubiquitin-like modifier activating enzyme activity"/>
    <property type="evidence" value="ECO:0007669"/>
    <property type="project" value="InterPro"/>
</dbReference>
<proteinExistence type="inferred from homology"/>
<comment type="subunit">
    <text evidence="8">Homodimer. Forms a stable heterotetrameric complex of 2 MoeB and 2 MoaD during adenylation of MoaD.</text>
</comment>
<evidence type="ECO:0000256" key="10">
    <source>
        <dbReference type="ARBA" id="ARBA00073635"/>
    </source>
</evidence>
<evidence type="ECO:0000259" key="14">
    <source>
        <dbReference type="Pfam" id="PF00899"/>
    </source>
</evidence>
<evidence type="ECO:0000256" key="8">
    <source>
        <dbReference type="ARBA" id="ARBA00063809"/>
    </source>
</evidence>
<feature type="domain" description="THIF-type NAD/FAD binding fold" evidence="14">
    <location>
        <begin position="10"/>
        <end position="244"/>
    </location>
</feature>
<dbReference type="EC" id="2.7.7.80" evidence="9"/>
<keyword evidence="4" id="KW-0547">Nucleotide-binding</keyword>
<dbReference type="InterPro" id="IPR045886">
    <property type="entry name" value="ThiF/MoeB/HesA"/>
</dbReference>
<evidence type="ECO:0000256" key="9">
    <source>
        <dbReference type="ARBA" id="ARBA00066884"/>
    </source>
</evidence>
<dbReference type="SUPFAM" id="SSF69572">
    <property type="entry name" value="Activating enzymes of the ubiquitin-like proteins"/>
    <property type="match status" value="1"/>
</dbReference>
<dbReference type="InterPro" id="IPR035985">
    <property type="entry name" value="Ubiquitin-activating_enz"/>
</dbReference>
<dbReference type="Pfam" id="PF00899">
    <property type="entry name" value="ThiF"/>
    <property type="match status" value="1"/>
</dbReference>
<organism evidence="15 16">
    <name type="scientific">Haliea salexigens</name>
    <dbReference type="NCBI Taxonomy" id="287487"/>
    <lineage>
        <taxon>Bacteria</taxon>
        <taxon>Pseudomonadati</taxon>
        <taxon>Pseudomonadota</taxon>
        <taxon>Gammaproteobacteria</taxon>
        <taxon>Cellvibrionales</taxon>
        <taxon>Halieaceae</taxon>
        <taxon>Haliea</taxon>
    </lineage>
</organism>
<dbReference type="GO" id="GO:0005524">
    <property type="term" value="F:ATP binding"/>
    <property type="evidence" value="ECO:0007669"/>
    <property type="project" value="UniProtKB-KW"/>
</dbReference>
<protein>
    <recommendedName>
        <fullName evidence="10">Molybdopterin-synthase adenylyltransferase</fullName>
        <ecNumber evidence="9">2.7.7.80</ecNumber>
    </recommendedName>
    <alternativeName>
        <fullName evidence="13">MoaD protein adenylase</fullName>
    </alternativeName>
    <alternativeName>
        <fullName evidence="11">Molybdopterin-converting factor subunit 1 adenylase</fullName>
    </alternativeName>
    <alternativeName>
        <fullName evidence="12">Sulfur carrier protein MoaD adenylyltransferase</fullName>
    </alternativeName>
</protein>
<dbReference type="CDD" id="cd00757">
    <property type="entry name" value="ThiF_MoeB_HesA_family"/>
    <property type="match status" value="1"/>
</dbReference>
<dbReference type="GO" id="GO:0008146">
    <property type="term" value="F:sulfotransferase activity"/>
    <property type="evidence" value="ECO:0007669"/>
    <property type="project" value="TreeGrafter"/>
</dbReference>
<evidence type="ECO:0000256" key="12">
    <source>
        <dbReference type="ARBA" id="ARBA00075328"/>
    </source>
</evidence>
<comment type="pathway">
    <text evidence="1">Cofactor biosynthesis; molybdopterin biosynthesis.</text>
</comment>
<dbReference type="EMBL" id="DMND01000199">
    <property type="protein sequence ID" value="HAN28962.1"/>
    <property type="molecule type" value="Genomic_DNA"/>
</dbReference>
<reference evidence="15 16" key="1">
    <citation type="journal article" date="2018" name="Nat. Biotechnol.">
        <title>A standardized bacterial taxonomy based on genome phylogeny substantially revises the tree of life.</title>
        <authorList>
            <person name="Parks D.H."/>
            <person name="Chuvochina M."/>
            <person name="Waite D.W."/>
            <person name="Rinke C."/>
            <person name="Skarshewski A."/>
            <person name="Chaumeil P.A."/>
            <person name="Hugenholtz P."/>
        </authorList>
    </citation>
    <scope>NUCLEOTIDE SEQUENCE [LARGE SCALE GENOMIC DNA]</scope>
    <source>
        <strain evidence="15">UBA9158</strain>
    </source>
</reference>
<dbReference type="Gene3D" id="3.40.50.720">
    <property type="entry name" value="NAD(P)-binding Rossmann-like Domain"/>
    <property type="match status" value="1"/>
</dbReference>
<evidence type="ECO:0000256" key="5">
    <source>
        <dbReference type="ARBA" id="ARBA00022840"/>
    </source>
</evidence>
<evidence type="ECO:0000313" key="16">
    <source>
        <dbReference type="Proteomes" id="UP000259273"/>
    </source>
</evidence>
<evidence type="ECO:0000256" key="1">
    <source>
        <dbReference type="ARBA" id="ARBA00005046"/>
    </source>
</evidence>
<comment type="similarity">
    <text evidence="2">Belongs to the HesA/MoeB/ThiF family.</text>
</comment>
<comment type="catalytic activity">
    <reaction evidence="6">
        <text>[molybdopterin-synthase sulfur-carrier protein]-C-terminal Gly-Gly + ATP + H(+) = [molybdopterin-synthase sulfur-carrier protein]-C-terminal Gly-Gly-AMP + diphosphate</text>
        <dbReference type="Rhea" id="RHEA:43616"/>
        <dbReference type="Rhea" id="RHEA-COMP:12159"/>
        <dbReference type="Rhea" id="RHEA-COMP:12202"/>
        <dbReference type="ChEBI" id="CHEBI:15378"/>
        <dbReference type="ChEBI" id="CHEBI:30616"/>
        <dbReference type="ChEBI" id="CHEBI:33019"/>
        <dbReference type="ChEBI" id="CHEBI:90618"/>
        <dbReference type="ChEBI" id="CHEBI:90778"/>
        <dbReference type="EC" id="2.7.7.80"/>
    </reaction>
</comment>
<dbReference type="GO" id="GO:0061605">
    <property type="term" value="F:molybdopterin-synthase adenylyltransferase activity"/>
    <property type="evidence" value="ECO:0007669"/>
    <property type="project" value="UniProtKB-EC"/>
</dbReference>
<name>A0A3C1KQH8_9GAMM</name>
<dbReference type="FunFam" id="3.40.50.720:FF:000033">
    <property type="entry name" value="Adenylyltransferase and sulfurtransferase MOCS3"/>
    <property type="match status" value="1"/>
</dbReference>
<accession>A0A3C1KQH8</accession>
<gene>
    <name evidence="15" type="ORF">DCP75_14810</name>
</gene>
<evidence type="ECO:0000256" key="7">
    <source>
        <dbReference type="ARBA" id="ARBA00055169"/>
    </source>
</evidence>
<dbReference type="GO" id="GO:0004792">
    <property type="term" value="F:thiosulfate-cyanide sulfurtransferase activity"/>
    <property type="evidence" value="ECO:0007669"/>
    <property type="project" value="TreeGrafter"/>
</dbReference>
<evidence type="ECO:0000256" key="3">
    <source>
        <dbReference type="ARBA" id="ARBA00022679"/>
    </source>
</evidence>
<evidence type="ECO:0000256" key="13">
    <source>
        <dbReference type="ARBA" id="ARBA00078531"/>
    </source>
</evidence>
<keyword evidence="5" id="KW-0067">ATP-binding</keyword>
<evidence type="ECO:0000256" key="11">
    <source>
        <dbReference type="ARBA" id="ARBA00075110"/>
    </source>
</evidence>